<reference evidence="2 3" key="1">
    <citation type="submission" date="2024-11" db="EMBL/GenBank/DDBJ databases">
        <title>Chromosome-level genome assembly of the freshwater bivalve Anodonta woodiana.</title>
        <authorList>
            <person name="Chen X."/>
        </authorList>
    </citation>
    <scope>NUCLEOTIDE SEQUENCE [LARGE SCALE GENOMIC DNA]</scope>
    <source>
        <strain evidence="2">MN2024</strain>
        <tissue evidence="2">Gills</tissue>
    </source>
</reference>
<feature type="transmembrane region" description="Helical" evidence="1">
    <location>
        <begin position="20"/>
        <end position="43"/>
    </location>
</feature>
<sequence>MDKNLTDSVKKRNPLVRIGVLCLVCCVIAFLALILSFAIWATVSFQHTVSSLQGRVEMLEKECSHSVYNKQELHELINSKVEELLKQKLKTEITKRDIGQRFPRELCQCPQ</sequence>
<dbReference type="AlphaFoldDB" id="A0ABD3WNJ3"/>
<keyword evidence="1" id="KW-0472">Membrane</keyword>
<feature type="non-terminal residue" evidence="2">
    <location>
        <position position="111"/>
    </location>
</feature>
<keyword evidence="1" id="KW-0812">Transmembrane</keyword>
<evidence type="ECO:0000313" key="2">
    <source>
        <dbReference type="EMBL" id="KAL3875554.1"/>
    </source>
</evidence>
<accession>A0ABD3WNJ3</accession>
<dbReference type="EMBL" id="JBJQND010000005">
    <property type="protein sequence ID" value="KAL3875554.1"/>
    <property type="molecule type" value="Genomic_DNA"/>
</dbReference>
<protein>
    <submittedName>
        <fullName evidence="2">Uncharacterized protein</fullName>
    </submittedName>
</protein>
<dbReference type="Proteomes" id="UP001634394">
    <property type="component" value="Unassembled WGS sequence"/>
</dbReference>
<evidence type="ECO:0000313" key="3">
    <source>
        <dbReference type="Proteomes" id="UP001634394"/>
    </source>
</evidence>
<name>A0ABD3WNJ3_SINWO</name>
<proteinExistence type="predicted"/>
<gene>
    <name evidence="2" type="ORF">ACJMK2_033495</name>
</gene>
<keyword evidence="1" id="KW-1133">Transmembrane helix</keyword>
<comment type="caution">
    <text evidence="2">The sequence shown here is derived from an EMBL/GenBank/DDBJ whole genome shotgun (WGS) entry which is preliminary data.</text>
</comment>
<organism evidence="2 3">
    <name type="scientific">Sinanodonta woodiana</name>
    <name type="common">Chinese pond mussel</name>
    <name type="synonym">Anodonta woodiana</name>
    <dbReference type="NCBI Taxonomy" id="1069815"/>
    <lineage>
        <taxon>Eukaryota</taxon>
        <taxon>Metazoa</taxon>
        <taxon>Spiralia</taxon>
        <taxon>Lophotrochozoa</taxon>
        <taxon>Mollusca</taxon>
        <taxon>Bivalvia</taxon>
        <taxon>Autobranchia</taxon>
        <taxon>Heteroconchia</taxon>
        <taxon>Palaeoheterodonta</taxon>
        <taxon>Unionida</taxon>
        <taxon>Unionoidea</taxon>
        <taxon>Unionidae</taxon>
        <taxon>Unioninae</taxon>
        <taxon>Sinanodonta</taxon>
    </lineage>
</organism>
<keyword evidence="3" id="KW-1185">Reference proteome</keyword>
<evidence type="ECO:0000256" key="1">
    <source>
        <dbReference type="SAM" id="Phobius"/>
    </source>
</evidence>